<dbReference type="Gene3D" id="3.40.50.1110">
    <property type="entry name" value="SGNH hydrolase"/>
    <property type="match status" value="1"/>
</dbReference>
<dbReference type="AlphaFoldDB" id="A0A2U3APF1"/>
<dbReference type="Pfam" id="PF13472">
    <property type="entry name" value="Lipase_GDSL_2"/>
    <property type="match status" value="1"/>
</dbReference>
<dbReference type="InterPro" id="IPR051532">
    <property type="entry name" value="Ester_Hydrolysis_Enzymes"/>
</dbReference>
<dbReference type="EMBL" id="QFVR01000003">
    <property type="protein sequence ID" value="PWI26386.1"/>
    <property type="molecule type" value="Genomic_DNA"/>
</dbReference>
<dbReference type="InterPro" id="IPR036514">
    <property type="entry name" value="SGNH_hydro_sf"/>
</dbReference>
<evidence type="ECO:0000313" key="3">
    <source>
        <dbReference type="Proteomes" id="UP000245938"/>
    </source>
</evidence>
<dbReference type="PROSITE" id="PS51257">
    <property type="entry name" value="PROKAR_LIPOPROTEIN"/>
    <property type="match status" value="1"/>
</dbReference>
<evidence type="ECO:0000313" key="2">
    <source>
        <dbReference type="EMBL" id="PWI26386.1"/>
    </source>
</evidence>
<gene>
    <name evidence="2" type="ORF">DEX24_03360</name>
</gene>
<organism evidence="2 3">
    <name type="scientific">Kurthia sibirica</name>
    <dbReference type="NCBI Taxonomy" id="202750"/>
    <lineage>
        <taxon>Bacteria</taxon>
        <taxon>Bacillati</taxon>
        <taxon>Bacillota</taxon>
        <taxon>Bacilli</taxon>
        <taxon>Bacillales</taxon>
        <taxon>Caryophanaceae</taxon>
        <taxon>Kurthia</taxon>
    </lineage>
</organism>
<proteinExistence type="predicted"/>
<name>A0A2U3APF1_9BACL</name>
<comment type="caution">
    <text evidence="2">The sequence shown here is derived from an EMBL/GenBank/DDBJ whole genome shotgun (WGS) entry which is preliminary data.</text>
</comment>
<dbReference type="SUPFAM" id="SSF52266">
    <property type="entry name" value="SGNH hydrolase"/>
    <property type="match status" value="1"/>
</dbReference>
<dbReference type="Proteomes" id="UP000245938">
    <property type="component" value="Unassembled WGS sequence"/>
</dbReference>
<keyword evidence="3" id="KW-1185">Reference proteome</keyword>
<accession>A0A2U3APF1</accession>
<evidence type="ECO:0000259" key="1">
    <source>
        <dbReference type="Pfam" id="PF13472"/>
    </source>
</evidence>
<dbReference type="GO" id="GO:0004622">
    <property type="term" value="F:phosphatidylcholine lysophospholipase activity"/>
    <property type="evidence" value="ECO:0007669"/>
    <property type="project" value="TreeGrafter"/>
</dbReference>
<protein>
    <recommendedName>
        <fullName evidence="1">SGNH hydrolase-type esterase domain-containing protein</fullName>
    </recommendedName>
</protein>
<dbReference type="RefSeq" id="WP_109304990.1">
    <property type="nucleotide sequence ID" value="NZ_BJUF01000022.1"/>
</dbReference>
<feature type="domain" description="SGNH hydrolase-type esterase" evidence="1">
    <location>
        <begin position="39"/>
        <end position="232"/>
    </location>
</feature>
<dbReference type="PANTHER" id="PTHR30383:SF27">
    <property type="entry name" value="SPORE GERMINATION LIPASE LIPC"/>
    <property type="match status" value="1"/>
</dbReference>
<dbReference type="PANTHER" id="PTHR30383">
    <property type="entry name" value="THIOESTERASE 1/PROTEASE 1/LYSOPHOSPHOLIPASE L1"/>
    <property type="match status" value="1"/>
</dbReference>
<dbReference type="InterPro" id="IPR013830">
    <property type="entry name" value="SGNH_hydro"/>
</dbReference>
<dbReference type="OrthoDB" id="252349at2"/>
<reference evidence="2 3" key="1">
    <citation type="submission" date="2018-05" db="EMBL/GenBank/DDBJ databases">
        <title>Kurthia sibirica genome sequence.</title>
        <authorList>
            <person name="Maclea K.S."/>
            <person name="Goen A.E."/>
        </authorList>
    </citation>
    <scope>NUCLEOTIDE SEQUENCE [LARGE SCALE GENOMIC DNA]</scope>
    <source>
        <strain evidence="2 3">ATCC 49154</strain>
    </source>
</reference>
<sequence>MKKIVLFMVAIAVVLSGCGIVSNFKDEKNLEKKTIHVVAMGDSLTVGVGDEEDKGGYIGRLASAMPNDMDGVKDVKVTNTALKGRRSDELITQIKSGDLDDDLKKADVISLTIGGNDLMKIVRENMTNLTKATFDKERATFNKRYKEVFDLIRQRNEQAPIILLGLYNPLTVYTEDPSELNAILKEWNGDMQKIAKKDGYAQFIAVEDLFDSNDNEVYSEDYFHPNAKGYQLMTQRIEDTLRKNNLLKLSGGTIDFKDVDKDEK</sequence>